<name>A0A078S1T9_BACUN</name>
<sequence>MPLFLQHTALPSRWGIWKTEESPEELLAMLPHQEVYREGMRRFTAAHRRLEWLAVRVLLYTLSGEEKEIAYHPSGKPYLADDSASISISHTKGYVAVVLGLPGREVGVDIEQYGERVRKVAHKFMREDEQPSVFRGTDTWSLLLHWSAKETMFKCLNASEVDFRGHMRILPFAVNESGVFSAEEYRTVEKRRFTIHYYLFPDFVLTLSL</sequence>
<evidence type="ECO:0000313" key="4">
    <source>
        <dbReference type="Proteomes" id="UP000028013"/>
    </source>
</evidence>
<keyword evidence="1 3" id="KW-0808">Transferase</keyword>
<gene>
    <name evidence="3" type="ORF">M094_0467</name>
</gene>
<dbReference type="SUPFAM" id="SSF56214">
    <property type="entry name" value="4'-phosphopantetheinyl transferase"/>
    <property type="match status" value="2"/>
</dbReference>
<dbReference type="GO" id="GO:0008897">
    <property type="term" value="F:holo-[acyl-carrier-protein] synthase activity"/>
    <property type="evidence" value="ECO:0007669"/>
    <property type="project" value="InterPro"/>
</dbReference>
<evidence type="ECO:0000256" key="1">
    <source>
        <dbReference type="ARBA" id="ARBA00022679"/>
    </source>
</evidence>
<organism evidence="3 4">
    <name type="scientific">Bacteroides uniformis str. 3978 T3 ii</name>
    <dbReference type="NCBI Taxonomy" id="1339349"/>
    <lineage>
        <taxon>Bacteria</taxon>
        <taxon>Pseudomonadati</taxon>
        <taxon>Bacteroidota</taxon>
        <taxon>Bacteroidia</taxon>
        <taxon>Bacteroidales</taxon>
        <taxon>Bacteroidaceae</taxon>
        <taxon>Bacteroides</taxon>
    </lineage>
</organism>
<dbReference type="Pfam" id="PF01648">
    <property type="entry name" value="ACPS"/>
    <property type="match status" value="1"/>
</dbReference>
<dbReference type="InterPro" id="IPR008278">
    <property type="entry name" value="4-PPantetheinyl_Trfase_dom"/>
</dbReference>
<dbReference type="GO" id="GO:0000287">
    <property type="term" value="F:magnesium ion binding"/>
    <property type="evidence" value="ECO:0007669"/>
    <property type="project" value="InterPro"/>
</dbReference>
<feature type="domain" description="4'-phosphopantetheinyl transferase" evidence="2">
    <location>
        <begin position="106"/>
        <end position="205"/>
    </location>
</feature>
<accession>A0A078S1T9</accession>
<dbReference type="Proteomes" id="UP000028013">
    <property type="component" value="Unassembled WGS sequence"/>
</dbReference>
<dbReference type="PATRIC" id="fig|1339349.3.peg.1722"/>
<dbReference type="EMBL" id="JNHN01000168">
    <property type="protein sequence ID" value="KDS51631.1"/>
    <property type="molecule type" value="Genomic_DNA"/>
</dbReference>
<dbReference type="Gene3D" id="3.90.470.20">
    <property type="entry name" value="4'-phosphopantetheinyl transferase domain"/>
    <property type="match status" value="1"/>
</dbReference>
<protein>
    <submittedName>
        <fullName evidence="3">4'-phosphopantetheinyl transferase superfamily protein</fullName>
    </submittedName>
</protein>
<proteinExistence type="predicted"/>
<dbReference type="InterPro" id="IPR037143">
    <property type="entry name" value="4-PPantetheinyl_Trfase_dom_sf"/>
</dbReference>
<dbReference type="RefSeq" id="WP_035449394.1">
    <property type="nucleotide sequence ID" value="NZ_JNHN01000168.1"/>
</dbReference>
<reference evidence="3 4" key="1">
    <citation type="submission" date="2014-04" db="EMBL/GenBank/DDBJ databases">
        <authorList>
            <person name="Sears C."/>
            <person name="Carroll K."/>
            <person name="Sack B.R."/>
            <person name="Qadri F."/>
            <person name="Myers L.L."/>
            <person name="Chung G.-T."/>
            <person name="Escheverria P."/>
            <person name="Fraser C.M."/>
            <person name="Sadzewicz L."/>
            <person name="Shefchek K.A."/>
            <person name="Tallon L."/>
            <person name="Das S.P."/>
            <person name="Daugherty S."/>
            <person name="Mongodin E.F."/>
        </authorList>
    </citation>
    <scope>NUCLEOTIDE SEQUENCE [LARGE SCALE GENOMIC DNA]</scope>
    <source>
        <strain evidence="3 4">3978 T3 ii</strain>
    </source>
</reference>
<dbReference type="AlphaFoldDB" id="A0A078S1T9"/>
<evidence type="ECO:0000259" key="2">
    <source>
        <dbReference type="Pfam" id="PF01648"/>
    </source>
</evidence>
<evidence type="ECO:0000313" key="3">
    <source>
        <dbReference type="EMBL" id="KDS51631.1"/>
    </source>
</evidence>
<comment type="caution">
    <text evidence="3">The sequence shown here is derived from an EMBL/GenBank/DDBJ whole genome shotgun (WGS) entry which is preliminary data.</text>
</comment>